<sequence>MSIEIAHPRRGPGYGWNSELLDLDAYLDRIGYRGDRAPTAETLRALHLAHIAAIPFENLEVVFGRPVDLDLGSVQDKLVRRPRGGYCYEHVGLFAAVLERLGYTITGLLSRVVMDSDRLIPATHSLLLVEASGTRWICDVGLGCGPLGPIEFADGAQDTEGGWTNRLHEVSGTGEWEVQRWTGERWMVLHRFTTNPAYTIDHRVGNHYIATHPRSPFSGDLHAMRIGPGFLHTLDGTVLTTTRPDGAVDKRRLAASEVPGVLAKQFDVVLDTDDSAALVAYLEP</sequence>
<dbReference type="SUPFAM" id="SSF54001">
    <property type="entry name" value="Cysteine proteinases"/>
    <property type="match status" value="1"/>
</dbReference>
<dbReference type="EMBL" id="BAAAUX010000045">
    <property type="protein sequence ID" value="GAA2821600.1"/>
    <property type="molecule type" value="Genomic_DNA"/>
</dbReference>
<proteinExistence type="inferred from homology"/>
<dbReference type="Pfam" id="PF00797">
    <property type="entry name" value="Acetyltransf_2"/>
    <property type="match status" value="1"/>
</dbReference>
<dbReference type="InterPro" id="IPR038765">
    <property type="entry name" value="Papain-like_cys_pep_sf"/>
</dbReference>
<dbReference type="Gene3D" id="3.30.2140.10">
    <property type="entry name" value="Arylamine N-acetyltransferase"/>
    <property type="match status" value="1"/>
</dbReference>
<name>A0ABN3VN28_9PSEU</name>
<accession>A0ABN3VN28</accession>
<dbReference type="PANTHER" id="PTHR11786">
    <property type="entry name" value="N-HYDROXYARYLAMINE O-ACETYLTRANSFERASE"/>
    <property type="match status" value="1"/>
</dbReference>
<dbReference type="PRINTS" id="PR01543">
    <property type="entry name" value="ANATRNSFRASE"/>
</dbReference>
<dbReference type="InterPro" id="IPR001447">
    <property type="entry name" value="Arylamine_N-AcTrfase"/>
</dbReference>
<evidence type="ECO:0000313" key="3">
    <source>
        <dbReference type="EMBL" id="GAA2821600.1"/>
    </source>
</evidence>
<protein>
    <submittedName>
        <fullName evidence="3">Arylamine N-acetyltransferase</fullName>
    </submittedName>
</protein>
<reference evidence="3 4" key="1">
    <citation type="journal article" date="2019" name="Int. J. Syst. Evol. Microbiol.">
        <title>The Global Catalogue of Microorganisms (GCM) 10K type strain sequencing project: providing services to taxonomists for standard genome sequencing and annotation.</title>
        <authorList>
            <consortium name="The Broad Institute Genomics Platform"/>
            <consortium name="The Broad Institute Genome Sequencing Center for Infectious Disease"/>
            <person name="Wu L."/>
            <person name="Ma J."/>
        </authorList>
    </citation>
    <scope>NUCLEOTIDE SEQUENCE [LARGE SCALE GENOMIC DNA]</scope>
    <source>
        <strain evidence="3 4">JCM 9383</strain>
    </source>
</reference>
<comment type="similarity">
    <text evidence="1 2">Belongs to the arylamine N-acetyltransferase family.</text>
</comment>
<dbReference type="PANTHER" id="PTHR11786:SF0">
    <property type="entry name" value="ARYLAMINE N-ACETYLTRANSFERASE 4-RELATED"/>
    <property type="match status" value="1"/>
</dbReference>
<dbReference type="Proteomes" id="UP001500979">
    <property type="component" value="Unassembled WGS sequence"/>
</dbReference>
<gene>
    <name evidence="3" type="ORF">GCM10010470_66100</name>
</gene>
<dbReference type="RefSeq" id="WP_344686320.1">
    <property type="nucleotide sequence ID" value="NZ_BAAAUX010000045.1"/>
</dbReference>
<evidence type="ECO:0000256" key="1">
    <source>
        <dbReference type="ARBA" id="ARBA00006547"/>
    </source>
</evidence>
<comment type="caution">
    <text evidence="3">The sequence shown here is derived from an EMBL/GenBank/DDBJ whole genome shotgun (WGS) entry which is preliminary data.</text>
</comment>
<keyword evidence="4" id="KW-1185">Reference proteome</keyword>
<evidence type="ECO:0000313" key="4">
    <source>
        <dbReference type="Proteomes" id="UP001500979"/>
    </source>
</evidence>
<organism evidence="3 4">
    <name type="scientific">Saccharopolyspora taberi</name>
    <dbReference type="NCBI Taxonomy" id="60895"/>
    <lineage>
        <taxon>Bacteria</taxon>
        <taxon>Bacillati</taxon>
        <taxon>Actinomycetota</taxon>
        <taxon>Actinomycetes</taxon>
        <taxon>Pseudonocardiales</taxon>
        <taxon>Pseudonocardiaceae</taxon>
        <taxon>Saccharopolyspora</taxon>
    </lineage>
</organism>
<dbReference type="Gene3D" id="2.40.128.150">
    <property type="entry name" value="Cysteine proteinases"/>
    <property type="match status" value="1"/>
</dbReference>
<evidence type="ECO:0000256" key="2">
    <source>
        <dbReference type="RuleBase" id="RU003452"/>
    </source>
</evidence>